<organism evidence="5 6">
    <name type="scientific">Sphaerisporangium rufum</name>
    <dbReference type="NCBI Taxonomy" id="1381558"/>
    <lineage>
        <taxon>Bacteria</taxon>
        <taxon>Bacillati</taxon>
        <taxon>Actinomycetota</taxon>
        <taxon>Actinomycetes</taxon>
        <taxon>Streptosporangiales</taxon>
        <taxon>Streptosporangiaceae</taxon>
        <taxon>Sphaerisporangium</taxon>
    </lineage>
</organism>
<evidence type="ECO:0000256" key="3">
    <source>
        <dbReference type="ARBA" id="ARBA00023052"/>
    </source>
</evidence>
<gene>
    <name evidence="5" type="primary">tkt</name>
    <name evidence="5" type="ORF">Sru01_62500</name>
</gene>
<keyword evidence="6" id="KW-1185">Reference proteome</keyword>
<dbReference type="GO" id="GO:0000287">
    <property type="term" value="F:magnesium ion binding"/>
    <property type="evidence" value="ECO:0007669"/>
    <property type="project" value="UniProtKB-ARBA"/>
</dbReference>
<dbReference type="Proteomes" id="UP000655287">
    <property type="component" value="Unassembled WGS sequence"/>
</dbReference>
<dbReference type="EMBL" id="BOOU01000093">
    <property type="protein sequence ID" value="GII81268.1"/>
    <property type="molecule type" value="Genomic_DNA"/>
</dbReference>
<dbReference type="SUPFAM" id="SSF52922">
    <property type="entry name" value="TK C-terminal domain-like"/>
    <property type="match status" value="1"/>
</dbReference>
<dbReference type="Gene3D" id="3.40.50.920">
    <property type="match status" value="1"/>
</dbReference>
<dbReference type="SUPFAM" id="SSF52518">
    <property type="entry name" value="Thiamin diphosphate-binding fold (THDP-binding)"/>
    <property type="match status" value="1"/>
</dbReference>
<dbReference type="FunFam" id="3.40.50.970:FF:000129">
    <property type="entry name" value="Transketolase"/>
    <property type="match status" value="1"/>
</dbReference>
<name>A0A919V4J6_9ACTN</name>
<evidence type="ECO:0000313" key="6">
    <source>
        <dbReference type="Proteomes" id="UP000655287"/>
    </source>
</evidence>
<evidence type="ECO:0000259" key="4">
    <source>
        <dbReference type="SMART" id="SM00861"/>
    </source>
</evidence>
<dbReference type="Gene3D" id="3.40.50.970">
    <property type="match status" value="1"/>
</dbReference>
<evidence type="ECO:0000313" key="5">
    <source>
        <dbReference type="EMBL" id="GII81268.1"/>
    </source>
</evidence>
<proteinExistence type="inferred from homology"/>
<accession>A0A919V4J6</accession>
<comment type="similarity">
    <text evidence="2">Belongs to the transketolase family.</text>
</comment>
<comment type="cofactor">
    <cofactor evidence="1">
        <name>thiamine diphosphate</name>
        <dbReference type="ChEBI" id="CHEBI:58937"/>
    </cofactor>
</comment>
<dbReference type="PANTHER" id="PTHR43825:SF1">
    <property type="entry name" value="TRANSKETOLASE-LIKE PYRIMIDINE-BINDING DOMAIN-CONTAINING PROTEIN"/>
    <property type="match status" value="1"/>
</dbReference>
<reference evidence="5" key="1">
    <citation type="submission" date="2021-01" db="EMBL/GenBank/DDBJ databases">
        <title>Whole genome shotgun sequence of Sphaerisporangium rufum NBRC 109079.</title>
        <authorList>
            <person name="Komaki H."/>
            <person name="Tamura T."/>
        </authorList>
    </citation>
    <scope>NUCLEOTIDE SEQUENCE</scope>
    <source>
        <strain evidence="5">NBRC 109079</strain>
    </source>
</reference>
<dbReference type="AlphaFoldDB" id="A0A919V4J6"/>
<dbReference type="Pfam" id="PF02779">
    <property type="entry name" value="Transket_pyr"/>
    <property type="match status" value="1"/>
</dbReference>
<feature type="domain" description="Transketolase-like pyrimidine-binding" evidence="4">
    <location>
        <begin position="15"/>
        <end position="180"/>
    </location>
</feature>
<dbReference type="InterPro" id="IPR051157">
    <property type="entry name" value="PDH/Transketolase"/>
</dbReference>
<dbReference type="InterPro" id="IPR009014">
    <property type="entry name" value="Transketo_C/PFOR_II"/>
</dbReference>
<dbReference type="RefSeq" id="WP_203993276.1">
    <property type="nucleotide sequence ID" value="NZ_BOOU01000093.1"/>
</dbReference>
<dbReference type="Pfam" id="PF02780">
    <property type="entry name" value="Transketolase_C"/>
    <property type="match status" value="1"/>
</dbReference>
<dbReference type="SMART" id="SM00861">
    <property type="entry name" value="Transket_pyr"/>
    <property type="match status" value="1"/>
</dbReference>
<dbReference type="PANTHER" id="PTHR43825">
    <property type="entry name" value="PYRUVATE DEHYDROGENASE E1 COMPONENT"/>
    <property type="match status" value="1"/>
</dbReference>
<dbReference type="InterPro" id="IPR033248">
    <property type="entry name" value="Transketolase_C"/>
</dbReference>
<keyword evidence="3" id="KW-0786">Thiamine pyrophosphate</keyword>
<dbReference type="InterPro" id="IPR029061">
    <property type="entry name" value="THDP-binding"/>
</dbReference>
<evidence type="ECO:0000256" key="2">
    <source>
        <dbReference type="ARBA" id="ARBA00007131"/>
    </source>
</evidence>
<evidence type="ECO:0000256" key="1">
    <source>
        <dbReference type="ARBA" id="ARBA00001964"/>
    </source>
</evidence>
<comment type="caution">
    <text evidence="5">The sequence shown here is derived from an EMBL/GenBank/DDBJ whole genome shotgun (WGS) entry which is preliminary data.</text>
</comment>
<sequence>MTGPLTGAVATGETFDCRVAFAEELCALARADERVVAVCNDSVGSSNLGGFAAEFPDRLINVGIAEQDMVGVAAGLAGGGFVPFVCGAAPFLTGRALEQIKADLAYSNVHAVLCGMSPGMAYGALGPTHHSIEDLAWLRAIAGLTVVVPADPVQTRGALRWALGHRGPVYLRIGRHKVPAVTPPGRDFLVGRADTLVEGDDVTIVAAGTLVSRAVEAAALLSGSGVRARVLNMATVKPLDEAALFAAATHTHGIVTAEEATVHGGLGAAVAEFVVQHAPVPMRLLGVPGVFAPTGDTDFLLEHFGLTARGIATAALGLADARRA</sequence>
<dbReference type="InterPro" id="IPR005475">
    <property type="entry name" value="Transketolase-like_Pyr-bd"/>
</dbReference>
<dbReference type="CDD" id="cd07033">
    <property type="entry name" value="TPP_PYR_DXS_TK_like"/>
    <property type="match status" value="1"/>
</dbReference>
<protein>
    <submittedName>
        <fullName evidence="5">Transketolase</fullName>
    </submittedName>
</protein>